<dbReference type="InterPro" id="IPR011628">
    <property type="entry name" value="Cleaved_adhesin"/>
</dbReference>
<dbReference type="InterPro" id="IPR026444">
    <property type="entry name" value="Secre_tail"/>
</dbReference>
<accession>A0A6P1QS44</accession>
<organism evidence="2 3">
    <name type="scientific">Bergeyella cardium</name>
    <dbReference type="NCBI Taxonomy" id="1585976"/>
    <lineage>
        <taxon>Bacteria</taxon>
        <taxon>Pseudomonadati</taxon>
        <taxon>Bacteroidota</taxon>
        <taxon>Flavobacteriia</taxon>
        <taxon>Flavobacteriales</taxon>
        <taxon>Weeksellaceae</taxon>
        <taxon>Bergeyella</taxon>
    </lineage>
</organism>
<dbReference type="Pfam" id="PF07675">
    <property type="entry name" value="Cleaved_Adhesin"/>
    <property type="match status" value="1"/>
</dbReference>
<dbReference type="KEGG" id="bcad:DBX24_02930"/>
<evidence type="ECO:0000256" key="1">
    <source>
        <dbReference type="ARBA" id="ARBA00022729"/>
    </source>
</evidence>
<proteinExistence type="predicted"/>
<evidence type="ECO:0000313" key="2">
    <source>
        <dbReference type="EMBL" id="QHN64922.1"/>
    </source>
</evidence>
<keyword evidence="3" id="KW-1185">Reference proteome</keyword>
<keyword evidence="1" id="KW-0732">Signal</keyword>
<dbReference type="Pfam" id="PF18962">
    <property type="entry name" value="Por_Secre_tail"/>
    <property type="match status" value="1"/>
</dbReference>
<sequence length="281" mass="31689">MIRNLCLAFALLSGLSKAQDVIFSERFDTDDPNHYNDWVILDDDRDGETWKLSLGSDFAESAGWDNTNSFMMVATSYISRPIPGPLDADDVLISPEITIPATGKTELSYKIGVVLDERNGFKLNDIDYWLFILADGQKYFPTLTPTDHTNFSSANSAQERKFDISAYKGKKIRLCFRHRAFAQFQLLLDNIKITHQPDLSVSDTPNKEEIIYSVYPNPAYDVLHLQGFDSSSSYIIYDASGKAVNKGNGEEDINLRALPAGAYIIKVKNNEVEKTFKFIKK</sequence>
<protein>
    <submittedName>
        <fullName evidence="2">T9SS type A sorting domain-containing protein</fullName>
    </submittedName>
</protein>
<dbReference type="EMBL" id="CP029149">
    <property type="protein sequence ID" value="QHN64922.1"/>
    <property type="molecule type" value="Genomic_DNA"/>
</dbReference>
<name>A0A6P1QS44_9FLAO</name>
<dbReference type="AlphaFoldDB" id="A0A6P1QS44"/>
<dbReference type="Gene3D" id="2.60.120.200">
    <property type="match status" value="1"/>
</dbReference>
<dbReference type="Proteomes" id="UP000464318">
    <property type="component" value="Chromosome"/>
</dbReference>
<evidence type="ECO:0000313" key="3">
    <source>
        <dbReference type="Proteomes" id="UP000464318"/>
    </source>
</evidence>
<dbReference type="NCBIfam" id="NF038128">
    <property type="entry name" value="choice_anch_J"/>
    <property type="match status" value="1"/>
</dbReference>
<gene>
    <name evidence="2" type="ORF">DBX24_02930</name>
</gene>
<reference evidence="2 3" key="1">
    <citation type="submission" date="2018-04" db="EMBL/GenBank/DDBJ databases">
        <title>Characteristic and Complete Genome Sequencing of A Novel Member of Infective Endocarditis Causative Bacteria: Bergeyella cardium QL-PH.</title>
        <authorList>
            <person name="Pan H."/>
            <person name="Sun E."/>
            <person name="Zhang Y."/>
        </authorList>
    </citation>
    <scope>NUCLEOTIDE SEQUENCE [LARGE SCALE GENOMIC DNA]</scope>
    <source>
        <strain evidence="2 3">HPQL</strain>
    </source>
</reference>
<dbReference type="OrthoDB" id="1467680at2"/>
<dbReference type="NCBIfam" id="TIGR04183">
    <property type="entry name" value="Por_Secre_tail"/>
    <property type="match status" value="1"/>
</dbReference>
<dbReference type="RefSeq" id="WP_160223937.1">
    <property type="nucleotide sequence ID" value="NZ_CP029149.1"/>
</dbReference>